<protein>
    <submittedName>
        <fullName evidence="2">Uncharacterized protein</fullName>
    </submittedName>
</protein>
<organism evidence="2 3">
    <name type="scientific">Collinsella stercoris DSM 13279</name>
    <dbReference type="NCBI Taxonomy" id="445975"/>
    <lineage>
        <taxon>Bacteria</taxon>
        <taxon>Bacillati</taxon>
        <taxon>Actinomycetota</taxon>
        <taxon>Coriobacteriia</taxon>
        <taxon>Coriobacteriales</taxon>
        <taxon>Coriobacteriaceae</taxon>
        <taxon>Collinsella</taxon>
    </lineage>
</organism>
<feature type="region of interest" description="Disordered" evidence="1">
    <location>
        <begin position="28"/>
        <end position="55"/>
    </location>
</feature>
<dbReference type="HOGENOM" id="CLU_3024297_0_0_11"/>
<keyword evidence="3" id="KW-1185">Reference proteome</keyword>
<dbReference type="Proteomes" id="UP000003560">
    <property type="component" value="Unassembled WGS sequence"/>
</dbReference>
<accession>B6GBW6</accession>
<name>B6GBW6_9ACTN</name>
<dbReference type="STRING" id="445975.COLSTE_01580"/>
<comment type="caution">
    <text evidence="2">The sequence shown here is derived from an EMBL/GenBank/DDBJ whole genome shotgun (WGS) entry which is preliminary data.</text>
</comment>
<dbReference type="AlphaFoldDB" id="B6GBW6"/>
<reference evidence="2 3" key="2">
    <citation type="submission" date="2008-10" db="EMBL/GenBank/DDBJ databases">
        <authorList>
            <person name="Fulton L."/>
            <person name="Clifton S."/>
            <person name="Fulton B."/>
            <person name="Xu J."/>
            <person name="Minx P."/>
            <person name="Pepin K.H."/>
            <person name="Johnson M."/>
            <person name="Thiruvilangam P."/>
            <person name="Bhonagiri V."/>
            <person name="Nash W.E."/>
            <person name="Mardis E.R."/>
            <person name="Wilson R.K."/>
        </authorList>
    </citation>
    <scope>NUCLEOTIDE SEQUENCE [LARGE SCALE GENOMIC DNA]</scope>
    <source>
        <strain evidence="2 3">DSM 13279</strain>
    </source>
</reference>
<gene>
    <name evidence="2" type="ORF">COLSTE_01580</name>
</gene>
<evidence type="ECO:0000256" key="1">
    <source>
        <dbReference type="SAM" id="MobiDB-lite"/>
    </source>
</evidence>
<reference evidence="2 3" key="1">
    <citation type="submission" date="2008-10" db="EMBL/GenBank/DDBJ databases">
        <title>Draft genome sequence of Collinsella stercoris (DSM 13279).</title>
        <authorList>
            <person name="Sudarsanam P."/>
            <person name="Ley R."/>
            <person name="Guruge J."/>
            <person name="Turnbaugh P.J."/>
            <person name="Mahowald M."/>
            <person name="Liep D."/>
            <person name="Gordon J."/>
        </authorList>
    </citation>
    <scope>NUCLEOTIDE SEQUENCE [LARGE SCALE GENOMIC DNA]</scope>
    <source>
        <strain evidence="2 3">DSM 13279</strain>
    </source>
</reference>
<evidence type="ECO:0000313" key="2">
    <source>
        <dbReference type="EMBL" id="EEA90229.1"/>
    </source>
</evidence>
<proteinExistence type="predicted"/>
<dbReference type="EMBL" id="ABXJ01000083">
    <property type="protein sequence ID" value="EEA90229.1"/>
    <property type="molecule type" value="Genomic_DNA"/>
</dbReference>
<evidence type="ECO:0000313" key="3">
    <source>
        <dbReference type="Proteomes" id="UP000003560"/>
    </source>
</evidence>
<sequence length="55" mass="5812">MSAERIEGEILIGADMACSFRTDNMRLMDVDGGQKDPAGGGPQRATPVRRAAGHP</sequence>